<dbReference type="CDD" id="cd01948">
    <property type="entry name" value="EAL"/>
    <property type="match status" value="1"/>
</dbReference>
<dbReference type="InterPro" id="IPR000700">
    <property type="entry name" value="PAS-assoc_C"/>
</dbReference>
<dbReference type="Pfam" id="PF08447">
    <property type="entry name" value="PAS_3"/>
    <property type="match status" value="1"/>
</dbReference>
<name>A9WA36_CHLAA</name>
<evidence type="ECO:0000259" key="4">
    <source>
        <dbReference type="PROSITE" id="PS50112"/>
    </source>
</evidence>
<dbReference type="InterPro" id="IPR052155">
    <property type="entry name" value="Biofilm_reg_signaling"/>
</dbReference>
<feature type="coiled-coil region" evidence="2">
    <location>
        <begin position="120"/>
        <end position="147"/>
    </location>
</feature>
<dbReference type="InterPro" id="IPR043128">
    <property type="entry name" value="Rev_trsase/Diguanyl_cyclase"/>
</dbReference>
<evidence type="ECO:0000259" key="5">
    <source>
        <dbReference type="PROSITE" id="PS50113"/>
    </source>
</evidence>
<dbReference type="SMART" id="SM00448">
    <property type="entry name" value="REC"/>
    <property type="match status" value="1"/>
</dbReference>
<dbReference type="Gene3D" id="3.30.70.270">
    <property type="match status" value="1"/>
</dbReference>
<proteinExistence type="predicted"/>
<feature type="domain" description="PAC" evidence="5">
    <location>
        <begin position="213"/>
        <end position="264"/>
    </location>
</feature>
<dbReference type="CDD" id="cd00130">
    <property type="entry name" value="PAS"/>
    <property type="match status" value="1"/>
</dbReference>
<dbReference type="AlphaFoldDB" id="A9WA36"/>
<sequence>MTLQILLIEDNPDHIELVQRAFEQGNHQLIVVASLTEARQRLDERYFDLIICDLLLPDGRGDELLVTDADGLTLPVVLMTGYGDERAAVSALKAGALDYVAKTPATLLDLPRIAERALRERRLIIERQQAEQALRRSERLFRAMIERSSDAISIVDRDGFIRYASPSTQTLLGYPTEGFLTQPVEGFAFIHPADRERVQRLFLDIIQQSGASAMVEFRARHANGGWRWIEATASNWLDDPAVQGVIVNYRDITERKLMELRLQHGVLHDALTGLPNRVLLSDRLAQAIKRSQRNPQYHFAVLFLDLDHFKVINDSFGHPVGDRFLVTAASRLHSCLRSIDTCARLGGDEFVILLDDIHSLDAVVQVARRIIQQLSLPVEIDGQMLHSSVSIGIVFGSAEYNDPAEVLRDADIAMYRAKASGKSRYEVFHPAMREAAQARLALENELRRAVAQREFIVYYQPIMNISSGGLIGFEALVRWQHPTRGILTPAAFLDVAEEVGLGDAIGWQVLEHVCQQLATWQHTFSHAAHLSVSVNLSARQFMQPDLYARIVQLLTQYNIPPNCLKLELTESALMEYSQEAAAVLARLRSYGIQIAIDDFGVGYSSLSYLIQLPIDQIKIDRNFIIQLDQAHHSQAIVSAIVNLARSLNLEVVAEGLETAEQVDRMRTVGCHYGQGYLLGYPLPAAEASRLLQGGG</sequence>
<keyword evidence="9" id="KW-1185">Reference proteome</keyword>
<feature type="domain" description="PAS" evidence="4">
    <location>
        <begin position="137"/>
        <end position="209"/>
    </location>
</feature>
<keyword evidence="1" id="KW-0597">Phosphoprotein</keyword>
<feature type="domain" description="Response regulatory" evidence="3">
    <location>
        <begin position="4"/>
        <end position="117"/>
    </location>
</feature>
<dbReference type="CDD" id="cd01949">
    <property type="entry name" value="GGDEF"/>
    <property type="match status" value="1"/>
</dbReference>
<feature type="domain" description="EAL" evidence="6">
    <location>
        <begin position="439"/>
        <end position="695"/>
    </location>
</feature>
<dbReference type="InterPro" id="IPR035965">
    <property type="entry name" value="PAS-like_dom_sf"/>
</dbReference>
<gene>
    <name evidence="8" type="ordered locus">Caur_3534</name>
</gene>
<dbReference type="GO" id="GO:0071111">
    <property type="term" value="F:cyclic-guanylate-specific phosphodiesterase activity"/>
    <property type="evidence" value="ECO:0000318"/>
    <property type="project" value="GO_Central"/>
</dbReference>
<reference evidence="9" key="1">
    <citation type="journal article" date="2011" name="BMC Genomics">
        <title>Complete genome sequence of the filamentous anoxygenic phototrophic bacterium Chloroflexus aurantiacus.</title>
        <authorList>
            <person name="Tang K.H."/>
            <person name="Barry K."/>
            <person name="Chertkov O."/>
            <person name="Dalin E."/>
            <person name="Han C.S."/>
            <person name="Hauser L.J."/>
            <person name="Honchak B.M."/>
            <person name="Karbach L.E."/>
            <person name="Land M.L."/>
            <person name="Lapidus A."/>
            <person name="Larimer F.W."/>
            <person name="Mikhailova N."/>
            <person name="Pitluck S."/>
            <person name="Pierson B.K."/>
            <person name="Blankenship R.E."/>
        </authorList>
    </citation>
    <scope>NUCLEOTIDE SEQUENCE [LARGE SCALE GENOMIC DNA]</scope>
    <source>
        <strain evidence="9">ATCC 29366 / DSM 635 / J-10-fl</strain>
    </source>
</reference>
<evidence type="ECO:0000259" key="6">
    <source>
        <dbReference type="PROSITE" id="PS50883"/>
    </source>
</evidence>
<dbReference type="RefSeq" id="WP_012259371.1">
    <property type="nucleotide sequence ID" value="NC_010175.1"/>
</dbReference>
<evidence type="ECO:0000256" key="2">
    <source>
        <dbReference type="SAM" id="Coils"/>
    </source>
</evidence>
<dbReference type="PROSITE" id="PS50112">
    <property type="entry name" value="PAS"/>
    <property type="match status" value="1"/>
</dbReference>
<dbReference type="InterPro" id="IPR011006">
    <property type="entry name" value="CheY-like_superfamily"/>
</dbReference>
<feature type="modified residue" description="4-aspartylphosphate" evidence="1">
    <location>
        <position position="53"/>
    </location>
</feature>
<evidence type="ECO:0000313" key="9">
    <source>
        <dbReference type="Proteomes" id="UP000002008"/>
    </source>
</evidence>
<dbReference type="Gene3D" id="3.30.450.20">
    <property type="entry name" value="PAS domain"/>
    <property type="match status" value="1"/>
</dbReference>
<evidence type="ECO:0000313" key="8">
    <source>
        <dbReference type="EMBL" id="ABY36718.1"/>
    </source>
</evidence>
<dbReference type="PANTHER" id="PTHR44757">
    <property type="entry name" value="DIGUANYLATE CYCLASE DGCP"/>
    <property type="match status" value="1"/>
</dbReference>
<dbReference type="eggNOG" id="COG5001">
    <property type="taxonomic scope" value="Bacteria"/>
</dbReference>
<dbReference type="FunFam" id="3.20.20.450:FF:000001">
    <property type="entry name" value="Cyclic di-GMP phosphodiesterase yahA"/>
    <property type="match status" value="1"/>
</dbReference>
<dbReference type="PROSITE" id="PS50887">
    <property type="entry name" value="GGDEF"/>
    <property type="match status" value="1"/>
</dbReference>
<dbReference type="Gene3D" id="3.20.20.450">
    <property type="entry name" value="EAL domain"/>
    <property type="match status" value="1"/>
</dbReference>
<keyword evidence="2" id="KW-0175">Coiled coil</keyword>
<dbReference type="InterPro" id="IPR000160">
    <property type="entry name" value="GGDEF_dom"/>
</dbReference>
<evidence type="ECO:0000256" key="1">
    <source>
        <dbReference type="PROSITE-ProRule" id="PRU00169"/>
    </source>
</evidence>
<dbReference type="SMART" id="SM00267">
    <property type="entry name" value="GGDEF"/>
    <property type="match status" value="1"/>
</dbReference>
<dbReference type="NCBIfam" id="TIGR00229">
    <property type="entry name" value="sensory_box"/>
    <property type="match status" value="1"/>
</dbReference>
<dbReference type="InterPro" id="IPR001633">
    <property type="entry name" value="EAL_dom"/>
</dbReference>
<dbReference type="STRING" id="324602.Caur_3534"/>
<dbReference type="SUPFAM" id="SSF141868">
    <property type="entry name" value="EAL domain-like"/>
    <property type="match status" value="1"/>
</dbReference>
<dbReference type="InterPro" id="IPR001610">
    <property type="entry name" value="PAC"/>
</dbReference>
<dbReference type="EnsemblBacteria" id="ABY36718">
    <property type="protein sequence ID" value="ABY36718"/>
    <property type="gene ID" value="Caur_3534"/>
</dbReference>
<accession>A9WA36</accession>
<dbReference type="PANTHER" id="PTHR44757:SF2">
    <property type="entry name" value="BIOFILM ARCHITECTURE MAINTENANCE PROTEIN MBAA"/>
    <property type="match status" value="1"/>
</dbReference>
<evidence type="ECO:0000259" key="7">
    <source>
        <dbReference type="PROSITE" id="PS50887"/>
    </source>
</evidence>
<dbReference type="SUPFAM" id="SSF52172">
    <property type="entry name" value="CheY-like"/>
    <property type="match status" value="1"/>
</dbReference>
<dbReference type="PROSITE" id="PS50113">
    <property type="entry name" value="PAC"/>
    <property type="match status" value="1"/>
</dbReference>
<organism evidence="8 9">
    <name type="scientific">Chloroflexus aurantiacus (strain ATCC 29366 / DSM 635 / J-10-fl)</name>
    <dbReference type="NCBI Taxonomy" id="324602"/>
    <lineage>
        <taxon>Bacteria</taxon>
        <taxon>Bacillati</taxon>
        <taxon>Chloroflexota</taxon>
        <taxon>Chloroflexia</taxon>
        <taxon>Chloroflexales</taxon>
        <taxon>Chloroflexineae</taxon>
        <taxon>Chloroflexaceae</taxon>
        <taxon>Chloroflexus</taxon>
    </lineage>
</organism>
<dbReference type="NCBIfam" id="TIGR00254">
    <property type="entry name" value="GGDEF"/>
    <property type="match status" value="1"/>
</dbReference>
<dbReference type="FunFam" id="3.30.70.270:FF:000001">
    <property type="entry name" value="Diguanylate cyclase domain protein"/>
    <property type="match status" value="1"/>
</dbReference>
<dbReference type="GO" id="GO:0005886">
    <property type="term" value="C:plasma membrane"/>
    <property type="evidence" value="ECO:0000318"/>
    <property type="project" value="GO_Central"/>
</dbReference>
<dbReference type="SUPFAM" id="SSF55785">
    <property type="entry name" value="PYP-like sensor domain (PAS domain)"/>
    <property type="match status" value="1"/>
</dbReference>
<dbReference type="CDD" id="cd00156">
    <property type="entry name" value="REC"/>
    <property type="match status" value="1"/>
</dbReference>
<dbReference type="SMART" id="SM00086">
    <property type="entry name" value="PAC"/>
    <property type="match status" value="1"/>
</dbReference>
<dbReference type="GO" id="GO:0000160">
    <property type="term" value="P:phosphorelay signal transduction system"/>
    <property type="evidence" value="ECO:0007669"/>
    <property type="project" value="InterPro"/>
</dbReference>
<dbReference type="PATRIC" id="fig|324602.8.peg.3983"/>
<dbReference type="PROSITE" id="PS50110">
    <property type="entry name" value="RESPONSE_REGULATORY"/>
    <property type="match status" value="1"/>
</dbReference>
<dbReference type="InterPro" id="IPR029787">
    <property type="entry name" value="Nucleotide_cyclase"/>
</dbReference>
<dbReference type="SMART" id="SM00091">
    <property type="entry name" value="PAS"/>
    <property type="match status" value="1"/>
</dbReference>
<dbReference type="KEGG" id="cau:Caur_3534"/>
<dbReference type="PROSITE" id="PS50883">
    <property type="entry name" value="EAL"/>
    <property type="match status" value="1"/>
</dbReference>
<dbReference type="SMART" id="SM00052">
    <property type="entry name" value="EAL"/>
    <property type="match status" value="1"/>
</dbReference>
<dbReference type="InterPro" id="IPR000014">
    <property type="entry name" value="PAS"/>
</dbReference>
<dbReference type="HOGENOM" id="CLU_000445_70_20_0"/>
<dbReference type="InterPro" id="IPR035919">
    <property type="entry name" value="EAL_sf"/>
</dbReference>
<evidence type="ECO:0000259" key="3">
    <source>
        <dbReference type="PROSITE" id="PS50110"/>
    </source>
</evidence>
<dbReference type="InParanoid" id="A9WA36"/>
<dbReference type="InterPro" id="IPR001789">
    <property type="entry name" value="Sig_transdc_resp-reg_receiver"/>
</dbReference>
<dbReference type="SUPFAM" id="SSF55073">
    <property type="entry name" value="Nucleotide cyclase"/>
    <property type="match status" value="1"/>
</dbReference>
<dbReference type="Gene3D" id="3.40.50.2300">
    <property type="match status" value="1"/>
</dbReference>
<feature type="domain" description="GGDEF" evidence="7">
    <location>
        <begin position="297"/>
        <end position="430"/>
    </location>
</feature>
<protein>
    <submittedName>
        <fullName evidence="8">Diguanylate cyclase</fullName>
    </submittedName>
</protein>
<dbReference type="Pfam" id="PF00072">
    <property type="entry name" value="Response_reg"/>
    <property type="match status" value="1"/>
</dbReference>
<dbReference type="EMBL" id="CP000909">
    <property type="protein sequence ID" value="ABY36718.1"/>
    <property type="molecule type" value="Genomic_DNA"/>
</dbReference>
<dbReference type="Proteomes" id="UP000002008">
    <property type="component" value="Chromosome"/>
</dbReference>
<dbReference type="Pfam" id="PF00563">
    <property type="entry name" value="EAL"/>
    <property type="match status" value="1"/>
</dbReference>
<dbReference type="Pfam" id="PF00990">
    <property type="entry name" value="GGDEF"/>
    <property type="match status" value="1"/>
</dbReference>
<dbReference type="InterPro" id="IPR013655">
    <property type="entry name" value="PAS_fold_3"/>
</dbReference>